<dbReference type="AlphaFoldDB" id="A0AAU0UT17"/>
<accession>A0AAU0UT17</accession>
<dbReference type="KEGG" id="dbc:MFMK1_003289"/>
<feature type="transmembrane region" description="Helical" evidence="1">
    <location>
        <begin position="63"/>
        <end position="82"/>
    </location>
</feature>
<feature type="transmembrane region" description="Helical" evidence="1">
    <location>
        <begin position="94"/>
        <end position="114"/>
    </location>
</feature>
<protein>
    <submittedName>
        <fullName evidence="3">CPBP family intramembrane metalloprotease</fullName>
    </submittedName>
</protein>
<evidence type="ECO:0000259" key="2">
    <source>
        <dbReference type="Pfam" id="PF02517"/>
    </source>
</evidence>
<dbReference type="GO" id="GO:0080120">
    <property type="term" value="P:CAAX-box protein maturation"/>
    <property type="evidence" value="ECO:0007669"/>
    <property type="project" value="UniProtKB-ARBA"/>
</dbReference>
<name>A0AAU0UT17_9FIRM</name>
<dbReference type="InterPro" id="IPR003675">
    <property type="entry name" value="Rce1/LyrA-like_dom"/>
</dbReference>
<dbReference type="GO" id="GO:0008237">
    <property type="term" value="F:metallopeptidase activity"/>
    <property type="evidence" value="ECO:0007669"/>
    <property type="project" value="UniProtKB-KW"/>
</dbReference>
<feature type="domain" description="CAAX prenyl protease 2/Lysostaphin resistance protein A-like" evidence="2">
    <location>
        <begin position="63"/>
        <end position="150"/>
    </location>
</feature>
<keyword evidence="3" id="KW-0645">Protease</keyword>
<sequence>MSYPIKLNFSRLLRLSVIGLAAGAALFAFSQGLERLLGFFFASDSSTHPLVSLTAQAKSFREFLVPFFIGAVLVPVSEELYYRGLAYPVFKKHWGLIVGLIIHGLFFAVFHFNAVWVTEIVLVAVALALIYEFTGSLIPGVIAHAVVNGMRLLMVYFSY</sequence>
<organism evidence="3 4">
    <name type="scientific">Metallumcola ferriviriculae</name>
    <dbReference type="NCBI Taxonomy" id="3039180"/>
    <lineage>
        <taxon>Bacteria</taxon>
        <taxon>Bacillati</taxon>
        <taxon>Bacillota</taxon>
        <taxon>Clostridia</taxon>
        <taxon>Neomoorellales</taxon>
        <taxon>Desulfitibacteraceae</taxon>
        <taxon>Metallumcola</taxon>
    </lineage>
</organism>
<proteinExistence type="predicted"/>
<keyword evidence="4" id="KW-1185">Reference proteome</keyword>
<dbReference type="Proteomes" id="UP001329915">
    <property type="component" value="Chromosome"/>
</dbReference>
<dbReference type="EMBL" id="CP121694">
    <property type="protein sequence ID" value="WRO23429.1"/>
    <property type="molecule type" value="Genomic_DNA"/>
</dbReference>
<dbReference type="Pfam" id="PF02517">
    <property type="entry name" value="Rce1-like"/>
    <property type="match status" value="1"/>
</dbReference>
<keyword evidence="1" id="KW-1133">Transmembrane helix</keyword>
<feature type="transmembrane region" description="Helical" evidence="1">
    <location>
        <begin position="12"/>
        <end position="30"/>
    </location>
</feature>
<keyword evidence="3" id="KW-0378">Hydrolase</keyword>
<gene>
    <name evidence="3" type="ORF">MFMK1_003289</name>
</gene>
<reference evidence="3 4" key="1">
    <citation type="submission" date="2023-04" db="EMBL/GenBank/DDBJ databases">
        <authorList>
            <person name="Hsu D."/>
        </authorList>
    </citation>
    <scope>NUCLEOTIDE SEQUENCE [LARGE SCALE GENOMIC DNA]</scope>
    <source>
        <strain evidence="3 4">MK1</strain>
    </source>
</reference>
<keyword evidence="1" id="KW-0812">Transmembrane</keyword>
<feature type="transmembrane region" description="Helical" evidence="1">
    <location>
        <begin position="120"/>
        <end position="147"/>
    </location>
</feature>
<evidence type="ECO:0000256" key="1">
    <source>
        <dbReference type="SAM" id="Phobius"/>
    </source>
</evidence>
<keyword evidence="3" id="KW-0482">Metalloprotease</keyword>
<keyword evidence="1" id="KW-0472">Membrane</keyword>
<evidence type="ECO:0000313" key="3">
    <source>
        <dbReference type="EMBL" id="WRO23429.1"/>
    </source>
</evidence>
<dbReference type="GO" id="GO:0004175">
    <property type="term" value="F:endopeptidase activity"/>
    <property type="evidence" value="ECO:0007669"/>
    <property type="project" value="UniProtKB-ARBA"/>
</dbReference>
<dbReference type="RefSeq" id="WP_366922812.1">
    <property type="nucleotide sequence ID" value="NZ_CP121694.1"/>
</dbReference>
<evidence type="ECO:0000313" key="4">
    <source>
        <dbReference type="Proteomes" id="UP001329915"/>
    </source>
</evidence>